<organism evidence="1 2">
    <name type="scientific">Pyropia yezoensis</name>
    <name type="common">Susabi-nori</name>
    <name type="synonym">Porphyra yezoensis</name>
    <dbReference type="NCBI Taxonomy" id="2788"/>
    <lineage>
        <taxon>Eukaryota</taxon>
        <taxon>Rhodophyta</taxon>
        <taxon>Bangiophyceae</taxon>
        <taxon>Bangiales</taxon>
        <taxon>Bangiaceae</taxon>
        <taxon>Pyropia</taxon>
    </lineage>
</organism>
<accession>A0ACC3CEM0</accession>
<comment type="caution">
    <text evidence="1">The sequence shown here is derived from an EMBL/GenBank/DDBJ whole genome shotgun (WGS) entry which is preliminary data.</text>
</comment>
<keyword evidence="2" id="KW-1185">Reference proteome</keyword>
<reference evidence="1" key="1">
    <citation type="submission" date="2019-11" db="EMBL/GenBank/DDBJ databases">
        <title>Nori genome reveals adaptations in red seaweeds to the harsh intertidal environment.</title>
        <authorList>
            <person name="Wang D."/>
            <person name="Mao Y."/>
        </authorList>
    </citation>
    <scope>NUCLEOTIDE SEQUENCE</scope>
    <source>
        <tissue evidence="1">Gametophyte</tissue>
    </source>
</reference>
<dbReference type="EMBL" id="CM020620">
    <property type="protein sequence ID" value="KAK1868665.1"/>
    <property type="molecule type" value="Genomic_DNA"/>
</dbReference>
<dbReference type="Proteomes" id="UP000798662">
    <property type="component" value="Chromosome 3"/>
</dbReference>
<gene>
    <name evidence="1" type="ORF">I4F81_011149</name>
</gene>
<evidence type="ECO:0000313" key="1">
    <source>
        <dbReference type="EMBL" id="KAK1868665.1"/>
    </source>
</evidence>
<proteinExistence type="predicted"/>
<name>A0ACC3CEM0_PYRYE</name>
<evidence type="ECO:0000313" key="2">
    <source>
        <dbReference type="Proteomes" id="UP000798662"/>
    </source>
</evidence>
<sequence length="603" mass="65859">MVLAAHQGFQAAVAVRSQTVRLFSSCLPRSTHTPASGGALQRGGRKGHPCIRPVPSQPVPPPPPPPAPRRAPPSHAHPVPRLGHTRAASQAQRAAPVGTLTAATTLAAAAHTPRRRPRALAPIPHHWLRLTHLPRPAAATPRHPTHPTHAPPAEAVALAAAAVVARRAGGAQRAPRPAPPPPPVARRRARVTRRRRGGAVGRRSTRGAGARKRGPRRRPRARAVVEPHHGGDNGGGRYVRGDHPRPRDGEGGQPGEHHIPVGRRRCRAECLVRRRHDRVAQQPRHRCVQNRVEGGRQQRLVHVECPRNGPRRRVGAAQRHAQLPPPRGVPPARRVHAGPHTSRQGGHQHGVLVALEQHHPLARRGERAHRHGPVRRGHHVGRQRLERRRQRRRPHLIRRPVVPVAAELDDHHLGRVGGHKGGHVRNDHRQGHQVPPVGGPDGAAAVTEAEVQEADARVQLRPHRRHLRQRPRLAHRHARGFQDVGRRVAARRPVGAQQPRQGVCRRQRRRRVGCRVVRAGERQVGEARVGVGGHPAGHGGGPRRRRRRRRGRRHQPRGRGGGDGGAKRHPPVGLPARRHAGERGGGRTSQPESGKEARGGEGG</sequence>
<protein>
    <submittedName>
        <fullName evidence="1">Uncharacterized protein</fullName>
    </submittedName>
</protein>